<dbReference type="KEGG" id="vg:23680829"/>
<keyword evidence="2" id="KW-1185">Reference proteome</keyword>
<name>A0A0B5HDI8_9CAUD</name>
<dbReference type="GeneID" id="23680829"/>
<gene>
    <name evidence="1" type="primary">69</name>
    <name evidence="1" type="ORF">MALITHI_69</name>
</gene>
<dbReference type="Proteomes" id="UP000031808">
    <property type="component" value="Segment"/>
</dbReference>
<accession>A0A0B5HDI8</accession>
<sequence>MSEIFDPAARTADEWRALAEKDAAASAESWASSDTDGFMTQRVHNAYARMYGHLAKLAEAGNTAELPWLFEKVGDDWQPVAEWRWVNGDFGASVRIARSGGKGTFFNPSQAEKPSLRQKRDEAKGFRWGIVKCEVVSQFGANLMIRNTRKDGAEIAVVTSADYANN</sequence>
<proteinExistence type="predicted"/>
<dbReference type="EMBL" id="KP027200">
    <property type="protein sequence ID" value="AJF40425.1"/>
    <property type="molecule type" value="Genomic_DNA"/>
</dbReference>
<organism evidence="1 2">
    <name type="scientific">Mycobacterium phage Malithi</name>
    <dbReference type="NCBI Taxonomy" id="1567472"/>
    <lineage>
        <taxon>Viruses</taxon>
        <taxon>Duplodnaviria</taxon>
        <taxon>Heunggongvirae</taxon>
        <taxon>Uroviricota</taxon>
        <taxon>Caudoviricetes</taxon>
        <taxon>Pclasvirinae</taxon>
        <taxon>Fishburnevirus</taxon>
        <taxon>Fishburnevirus malithi</taxon>
    </lineage>
</organism>
<reference evidence="1 2" key="1">
    <citation type="submission" date="2014-10" db="EMBL/GenBank/DDBJ databases">
        <authorList>
            <person name="Mbambo L.M."/>
            <person name="Adam N."/>
            <person name="Bengani L."/>
            <person name="Honono X."/>
            <person name="Molechan C."/>
            <person name="Ncobeni N."/>
            <person name="Tshabalala N."/>
            <person name="Nkondlo N."/>
            <person name="Larsen M.H."/>
            <person name="Rubin E.J."/>
            <person name="Russell D.A."/>
            <person name="Guerrero C.A."/>
            <person name="Bowman C.A."/>
            <person name="Jacobs-Sera D."/>
            <person name="Hendrix R.W."/>
            <person name="Hatfull G.F."/>
        </authorList>
    </citation>
    <scope>NUCLEOTIDE SEQUENCE [LARGE SCALE GENOMIC DNA]</scope>
</reference>
<dbReference type="OrthoDB" id="11633at10239"/>
<evidence type="ECO:0000313" key="2">
    <source>
        <dbReference type="Proteomes" id="UP000031808"/>
    </source>
</evidence>
<dbReference type="RefSeq" id="YP_009126024.1">
    <property type="nucleotide sequence ID" value="NC_026605.1"/>
</dbReference>
<protein>
    <submittedName>
        <fullName evidence="1">Uncharacterized protein</fullName>
    </submittedName>
</protein>
<evidence type="ECO:0000313" key="1">
    <source>
        <dbReference type="EMBL" id="AJF40425.1"/>
    </source>
</evidence>